<evidence type="ECO:0000256" key="1">
    <source>
        <dbReference type="SAM" id="MobiDB-lite"/>
    </source>
</evidence>
<name>A0A9W9IHL1_9EURO</name>
<dbReference type="InterPro" id="IPR048401">
    <property type="entry name" value="SLS1_C"/>
</dbReference>
<dbReference type="Pfam" id="PF20776">
    <property type="entry name" value="SLS1_N"/>
    <property type="match status" value="1"/>
</dbReference>
<reference evidence="4" key="2">
    <citation type="journal article" date="2023" name="IMA Fungus">
        <title>Comparative genomic study of the Penicillium genus elucidates a diverse pangenome and 15 lateral gene transfer events.</title>
        <authorList>
            <person name="Petersen C."/>
            <person name="Sorensen T."/>
            <person name="Nielsen M.R."/>
            <person name="Sondergaard T.E."/>
            <person name="Sorensen J.L."/>
            <person name="Fitzpatrick D.A."/>
            <person name="Frisvad J.C."/>
            <person name="Nielsen K.L."/>
        </authorList>
    </citation>
    <scope>NUCLEOTIDE SEQUENCE</scope>
    <source>
        <strain evidence="4">IBT 21917</strain>
    </source>
</reference>
<proteinExistence type="predicted"/>
<dbReference type="EMBL" id="JAPQKO010000002">
    <property type="protein sequence ID" value="KAJ5178700.1"/>
    <property type="molecule type" value="Genomic_DNA"/>
</dbReference>
<dbReference type="InterPro" id="IPR048400">
    <property type="entry name" value="SLS1_N"/>
</dbReference>
<protein>
    <recommendedName>
        <fullName evidence="6">Respiratory complex assembly protein Rmp1</fullName>
    </recommendedName>
</protein>
<evidence type="ECO:0000313" key="4">
    <source>
        <dbReference type="EMBL" id="KAJ5178700.1"/>
    </source>
</evidence>
<evidence type="ECO:0008006" key="6">
    <source>
        <dbReference type="Google" id="ProtNLM"/>
    </source>
</evidence>
<sequence>MATLRLRSRSVLGLVRDASHDRTRLLLSTPPYASGQALRFLSSPADHNRPPRRRTRGPWHKDRIPWWRKNEKLPLGVDSLGSPGQITVLKPGHRNRRTRGEPKATPDPGPMTLDAILGDLKEEASAPALSTIEDAIETYRPSNTKLTVAVGESIRMNLTAAFTASQLSDYIAKYKTPHPREELLTRRWWPQKVRSGRNSGKGSLAEHVLRDCWQVDITDEAGQLDLHLRSPLINLLLNAEHFSFERIANLHRASIDVTHSVGLVQITGQRHACESVAEVISDAVSRVQQVNVGLGPEASHLDLGPVMSPRFLEWLGHTYGVAVEQGPFKSSAKILYLTENEACADSARRTLDLAISQVTSAPVPFSTYFPASELADLYHTHPEASLSWFDRQRQWFRWSRPAVETVGKDGDQTPFFDNHKTRLSDELLKLLRAGPAPPVTMEDGADWSESVTAFVGKCLFAPKSSLASATLSASQLGKSSSPRAFATDIPRVMPFLDSLPPMTPVINGRPLYRLRLKPSLQNTAALPDVQVTFTIEPRTYFYGHDFVEIHDLKLVLSANHVDYLLPENGLDLRFTREIYRSVQNNESPKSHALKEDIKKSLQNVFCAEDATEASIGQTAFATISFPVHLLPTTDAAAQEGPGMNDTLTAEYLLPPLSDIRGAHVQRYTFDDREVHCSFSDLGPFLPVQTTELSLSLELLKPGSVPERGPSPATLDPAFHSFYNSACSLAFQTHRARYSALDD</sequence>
<dbReference type="OrthoDB" id="5392646at2759"/>
<comment type="caution">
    <text evidence="4">The sequence shown here is derived from an EMBL/GenBank/DDBJ whole genome shotgun (WGS) entry which is preliminary data.</text>
</comment>
<reference evidence="4" key="1">
    <citation type="submission" date="2022-11" db="EMBL/GenBank/DDBJ databases">
        <authorList>
            <person name="Petersen C."/>
        </authorList>
    </citation>
    <scope>NUCLEOTIDE SEQUENCE</scope>
    <source>
        <strain evidence="4">IBT 21917</strain>
    </source>
</reference>
<feature type="domain" description="SLS1 C-terminal" evidence="3">
    <location>
        <begin position="385"/>
        <end position="728"/>
    </location>
</feature>
<evidence type="ECO:0000313" key="5">
    <source>
        <dbReference type="Proteomes" id="UP001146351"/>
    </source>
</evidence>
<evidence type="ECO:0000259" key="2">
    <source>
        <dbReference type="Pfam" id="PF20776"/>
    </source>
</evidence>
<dbReference type="AlphaFoldDB" id="A0A9W9IHL1"/>
<evidence type="ECO:0000259" key="3">
    <source>
        <dbReference type="Pfam" id="PF20778"/>
    </source>
</evidence>
<feature type="region of interest" description="Disordered" evidence="1">
    <location>
        <begin position="78"/>
        <end position="110"/>
    </location>
</feature>
<dbReference type="Proteomes" id="UP001146351">
    <property type="component" value="Unassembled WGS sequence"/>
</dbReference>
<gene>
    <name evidence="4" type="ORF">N7492_001910</name>
</gene>
<keyword evidence="5" id="KW-1185">Reference proteome</keyword>
<feature type="domain" description="SLS1 N-terminal" evidence="2">
    <location>
        <begin position="129"/>
        <end position="217"/>
    </location>
</feature>
<dbReference type="Pfam" id="PF20778">
    <property type="entry name" value="SLS1_C"/>
    <property type="match status" value="1"/>
</dbReference>
<organism evidence="4 5">
    <name type="scientific">Penicillium capsulatum</name>
    <dbReference type="NCBI Taxonomy" id="69766"/>
    <lineage>
        <taxon>Eukaryota</taxon>
        <taxon>Fungi</taxon>
        <taxon>Dikarya</taxon>
        <taxon>Ascomycota</taxon>
        <taxon>Pezizomycotina</taxon>
        <taxon>Eurotiomycetes</taxon>
        <taxon>Eurotiomycetidae</taxon>
        <taxon>Eurotiales</taxon>
        <taxon>Aspergillaceae</taxon>
        <taxon>Penicillium</taxon>
    </lineage>
</organism>
<accession>A0A9W9IHL1</accession>